<dbReference type="PROSITE" id="PS50082">
    <property type="entry name" value="WD_REPEATS_2"/>
    <property type="match status" value="2"/>
</dbReference>
<dbReference type="Pfam" id="PF12657">
    <property type="entry name" value="TFIIIC_delta"/>
    <property type="match status" value="1"/>
</dbReference>
<organism evidence="3 4">
    <name type="scientific">Erythroxylum novogranatense</name>
    <dbReference type="NCBI Taxonomy" id="1862640"/>
    <lineage>
        <taxon>Eukaryota</taxon>
        <taxon>Viridiplantae</taxon>
        <taxon>Streptophyta</taxon>
        <taxon>Embryophyta</taxon>
        <taxon>Tracheophyta</taxon>
        <taxon>Spermatophyta</taxon>
        <taxon>Magnoliopsida</taxon>
        <taxon>eudicotyledons</taxon>
        <taxon>Gunneridae</taxon>
        <taxon>Pentapetalae</taxon>
        <taxon>rosids</taxon>
        <taxon>fabids</taxon>
        <taxon>Malpighiales</taxon>
        <taxon>Erythroxylaceae</taxon>
        <taxon>Erythroxylum</taxon>
    </lineage>
</organism>
<sequence>MASRFQAAALVAAPSFPNALAWSDENLIAVASGHVVTILNPAMPFGARGLIRLPADTQPYPIGRVTREDLLTGCLLPISLSRDRRPCARSISWSPIGMSPNSGCLLAVCTTEGRVKLYRQPFCDFCAEWIEVTDLSDKLYNYLTSRNFGELDSLSPEFANDEVAQGCADSLLQSCNNDLTNSSTRKERKRRRAVVRGDISEESEACVLLPTRNGEKDSLTSFHQTKMENRRLIKDYSTCALITADKYASRSAMLSSLVVAWSPLLRFSSKNQTVPLDVSSHIFSILVAGGKSGKISVWRIHAPEYFSVEHVENPTSVILVGLLQAHNSWTTAISLVLLASSSDPRLLLASGSSDGSVKIWMSNAEQLLESSEANSAPFVLLREVIAINSIPVSVLSIAVPAESPCKIHLAVGKGSGSFEVWTSDLSGCQFDNAGAYDAHDCIVTGLAWAFDGCCLYSSGQDNYVRCWVFRGDSLCEVPIPSNIPGLRTSTDLPDIFLSCLGVAVSPGNLVLAMVRNLDIDQLNPMYQARAQKAVVEFFWIGGQQDHALLDTSLDCSKEAFLGFQANELLHWESNILWSLKKFENPEKPLVIWDVMAALSAVRHLIPIYIDHILCKWLLVTFIGSKVNLSLDEVLLHIPQTFSLVTSRQLHLLNIICRRVILSELKPEEINCQVNLEPVSAESERFRLWMKLLFSSEHELRERLVGLSFSAFKNLISHPAKTSTKSGCWSPVGIAQMEQWVARNHADGRHQLKAIVSEILRDERRFNLSGYVAEEHCNYCSTMVPFDSPEVAFCEGTQSDGTVQKHKSARCAVSMQVCPITPIWFCKCCHRWSSKLAPETFFTLPEYTLDIRGETEVSDSEELSKPLCPFCGILLQRYEPEFLLSASPV</sequence>
<name>A0AAV8T3I9_9ROSI</name>
<protein>
    <recommendedName>
        <fullName evidence="2">Transcription factor IIIC 90kDa subunit N-terminal domain-containing protein</fullName>
    </recommendedName>
</protein>
<evidence type="ECO:0000256" key="1">
    <source>
        <dbReference type="PROSITE-ProRule" id="PRU00221"/>
    </source>
</evidence>
<dbReference type="InterPro" id="IPR036322">
    <property type="entry name" value="WD40_repeat_dom_sf"/>
</dbReference>
<dbReference type="PANTHER" id="PTHR15496:SF2">
    <property type="entry name" value="GENERAL TRANSCRIPTION FACTOR 3C POLYPEPTIDE 4"/>
    <property type="match status" value="1"/>
</dbReference>
<accession>A0AAV8T3I9</accession>
<dbReference type="InterPro" id="IPR001680">
    <property type="entry name" value="WD40_rpt"/>
</dbReference>
<dbReference type="GO" id="GO:0006384">
    <property type="term" value="P:transcription initiation at RNA polymerase III promoter"/>
    <property type="evidence" value="ECO:0007669"/>
    <property type="project" value="InterPro"/>
</dbReference>
<dbReference type="GO" id="GO:0004402">
    <property type="term" value="F:histone acetyltransferase activity"/>
    <property type="evidence" value="ECO:0007669"/>
    <property type="project" value="InterPro"/>
</dbReference>
<dbReference type="Gene3D" id="2.130.10.10">
    <property type="entry name" value="YVTN repeat-like/Quinoprotein amine dehydrogenase"/>
    <property type="match status" value="1"/>
</dbReference>
<evidence type="ECO:0000313" key="3">
    <source>
        <dbReference type="EMBL" id="KAJ8760793.1"/>
    </source>
</evidence>
<dbReference type="SUPFAM" id="SSF50978">
    <property type="entry name" value="WD40 repeat-like"/>
    <property type="match status" value="1"/>
</dbReference>
<dbReference type="SMART" id="SM00320">
    <property type="entry name" value="WD40"/>
    <property type="match status" value="4"/>
</dbReference>
<reference evidence="3 4" key="1">
    <citation type="submission" date="2021-09" db="EMBL/GenBank/DDBJ databases">
        <title>Genomic insights and catalytic innovation underlie evolution of tropane alkaloids biosynthesis.</title>
        <authorList>
            <person name="Wang Y.-J."/>
            <person name="Tian T."/>
            <person name="Huang J.-P."/>
            <person name="Huang S.-X."/>
        </authorList>
    </citation>
    <scope>NUCLEOTIDE SEQUENCE [LARGE SCALE GENOMIC DNA]</scope>
    <source>
        <strain evidence="3">KIB-2018</strain>
        <tissue evidence="3">Leaf</tissue>
    </source>
</reference>
<proteinExistence type="predicted"/>
<dbReference type="AlphaFoldDB" id="A0AAV8T3I9"/>
<evidence type="ECO:0000259" key="2">
    <source>
        <dbReference type="Pfam" id="PF12657"/>
    </source>
</evidence>
<evidence type="ECO:0000313" key="4">
    <source>
        <dbReference type="Proteomes" id="UP001159364"/>
    </source>
</evidence>
<keyword evidence="1" id="KW-0853">WD repeat</keyword>
<dbReference type="InterPro" id="IPR044230">
    <property type="entry name" value="GTF3C4"/>
</dbReference>
<dbReference type="GO" id="GO:0000127">
    <property type="term" value="C:transcription factor TFIIIC complex"/>
    <property type="evidence" value="ECO:0007669"/>
    <property type="project" value="InterPro"/>
</dbReference>
<feature type="repeat" description="WD" evidence="1">
    <location>
        <begin position="347"/>
        <end position="370"/>
    </location>
</feature>
<dbReference type="PANTHER" id="PTHR15496">
    <property type="entry name" value="GENERAL TRANSCRIPTION FACTOR 3C POLYPEPTIDE 4 FAMILY"/>
    <property type="match status" value="1"/>
</dbReference>
<dbReference type="EMBL" id="JAIWQS010000007">
    <property type="protein sequence ID" value="KAJ8760793.1"/>
    <property type="molecule type" value="Genomic_DNA"/>
</dbReference>
<feature type="domain" description="Transcription factor IIIC 90kDa subunit N-terminal" evidence="2">
    <location>
        <begin position="22"/>
        <end position="453"/>
    </location>
</feature>
<keyword evidence="4" id="KW-1185">Reference proteome</keyword>
<gene>
    <name evidence="3" type="ORF">K2173_021831</name>
</gene>
<dbReference type="InterPro" id="IPR024761">
    <property type="entry name" value="TFIIIC_delta_N"/>
</dbReference>
<comment type="caution">
    <text evidence="3">The sequence shown here is derived from an EMBL/GenBank/DDBJ whole genome shotgun (WGS) entry which is preliminary data.</text>
</comment>
<feature type="repeat" description="WD" evidence="1">
    <location>
        <begin position="436"/>
        <end position="467"/>
    </location>
</feature>
<dbReference type="InterPro" id="IPR015943">
    <property type="entry name" value="WD40/YVTN_repeat-like_dom_sf"/>
</dbReference>
<dbReference type="Proteomes" id="UP001159364">
    <property type="component" value="Linkage Group LG07"/>
</dbReference>